<comment type="caution">
    <text evidence="1">The sequence shown here is derived from an EMBL/GenBank/DDBJ whole genome shotgun (WGS) entry which is preliminary data.</text>
</comment>
<evidence type="ECO:0000313" key="1">
    <source>
        <dbReference type="EMBL" id="OXU28298.1"/>
    </source>
</evidence>
<proteinExistence type="predicted"/>
<dbReference type="AlphaFoldDB" id="A0A232FCX5"/>
<evidence type="ECO:0000313" key="2">
    <source>
        <dbReference type="Proteomes" id="UP000215335"/>
    </source>
</evidence>
<gene>
    <name evidence="1" type="ORF">TSAR_016662</name>
</gene>
<name>A0A232FCX5_9HYME</name>
<organism evidence="1 2">
    <name type="scientific">Trichomalopsis sarcophagae</name>
    <dbReference type="NCBI Taxonomy" id="543379"/>
    <lineage>
        <taxon>Eukaryota</taxon>
        <taxon>Metazoa</taxon>
        <taxon>Ecdysozoa</taxon>
        <taxon>Arthropoda</taxon>
        <taxon>Hexapoda</taxon>
        <taxon>Insecta</taxon>
        <taxon>Pterygota</taxon>
        <taxon>Neoptera</taxon>
        <taxon>Endopterygota</taxon>
        <taxon>Hymenoptera</taxon>
        <taxon>Apocrita</taxon>
        <taxon>Proctotrupomorpha</taxon>
        <taxon>Chalcidoidea</taxon>
        <taxon>Pteromalidae</taxon>
        <taxon>Pteromalinae</taxon>
        <taxon>Trichomalopsis</taxon>
    </lineage>
</organism>
<dbReference type="EMBL" id="NNAY01000451">
    <property type="protein sequence ID" value="OXU28298.1"/>
    <property type="molecule type" value="Genomic_DNA"/>
</dbReference>
<keyword evidence="2" id="KW-1185">Reference proteome</keyword>
<accession>A0A232FCX5</accession>
<protein>
    <submittedName>
        <fullName evidence="1">Uncharacterized protein</fullName>
    </submittedName>
</protein>
<sequence length="76" mass="8891">MTLAIFDPGRSTASLEYIPRKRDLVTIISRNHSNYVSNLRYISLLHDESPETCSIERAVEQQFYVIKKPQKYCDIK</sequence>
<reference evidence="1 2" key="1">
    <citation type="journal article" date="2017" name="Curr. Biol.">
        <title>The Evolution of Venom by Co-option of Single-Copy Genes.</title>
        <authorList>
            <person name="Martinson E.O."/>
            <person name="Mrinalini"/>
            <person name="Kelkar Y.D."/>
            <person name="Chang C.H."/>
            <person name="Werren J.H."/>
        </authorList>
    </citation>
    <scope>NUCLEOTIDE SEQUENCE [LARGE SCALE GENOMIC DNA]</scope>
    <source>
        <strain evidence="1 2">Alberta</strain>
        <tissue evidence="1">Whole body</tissue>
    </source>
</reference>
<dbReference type="Proteomes" id="UP000215335">
    <property type="component" value="Unassembled WGS sequence"/>
</dbReference>